<dbReference type="Proteomes" id="UP001163046">
    <property type="component" value="Unassembled WGS sequence"/>
</dbReference>
<proteinExistence type="predicted"/>
<sequence length="1164" mass="132141">MLLFRNLGEAIQAICRHVSKNHRDLHDWLFAVPLVHFLTQASQPFNNSVLLMEKPKDKDDTWWGASGFDTKSVRERTFTEHSCPSLLMKMLSPLFELDPLFRRTFLLVVPFRAFGKIASSGWFAPVDIYTTLARILSEKRYITEEERDAVIATSLNVIQKDVKTTSEIKAKECSSTEDHITWNQEAALCVFFCLHILKAISSHCNCKLLCDCLRSIEAWVSVLDKTAVPEQEKKRMWDKMKQMVEESFEVVKKWLKKNVFLSSKIPWYSTTETEKELECDCNDLVEIFTKANMEIQHNHVQDLVSEVTFRKVESMLQRGLEGEEVFKTLFEHGLESPQASKCRDLLTLMLTRCCPPQQGGSPQAILKQVLTWRLWPCFFQRFGRESDFLHVLKPDGQEILMKAISSLEAAVRYLKDGNIEFQMLILLHEHSERFLALCEQINKEEGTISLLRELLHQRCIELAAFQEERDKVSTFITMCSLTKQVNLDELKEKTAIDAFRISIKDLVQSTIVGGKVLPVVTFFGLSPEAKVMISYLSQLSDSILLRQFWKDNGEKALKITAQREAQNMSLGDVVQLIWTPSNVQLQSLQDRFLRGVISFGEVDKLFKVFKGSQKYEDLAKEIKLITSRRGSQVKAPDALINKRIEEIQQYNTLHSCINAARSILDFKTTLGLQGNFQLVEDLHNQMNSEFKQQPLKTMNALREAGRLLSRISPDRASCLDAVTKCQAFITWLKGTITGPQELKVLVDLAIISAGETAMETARITCLHTSCLGFAPLIFDLKPSFGFDELMITCEPVWSAVDADPTLPTKLMDTSRQMEWLQSVKTSHGSVAMSSLMEAQSIIEQGIYCIGCLDEIVTSSIVMEELTPDNVIQLTVRKGENGNSKDYTVDDLKDLQSKLMLIAGKASQGKEDVDRFVDILQCVLRLATVYISLCKHGEVSHLKWRHEFQCTPRLTTKSSLTNDLMDESEQMEQCLKQWKDELHAKRLQYSELNLFTTRQLLFLRNKLAVVQGRGPRAVDGIPLEVYNLLESVLPDIDPATLKSVLVFCGICSQEAGQNIIRSYGASNRSQRPSDEPGPSKKQQSSNVEMFQSLVAKLELLGYSEEVALAAMISCKDASEADLIVWCVQNGTKKDLISTKYSEALNDPRYSPLIDTDSMTSWEEER</sequence>
<dbReference type="EMBL" id="MU827779">
    <property type="protein sequence ID" value="KAJ7339547.1"/>
    <property type="molecule type" value="Genomic_DNA"/>
</dbReference>
<reference evidence="2" key="1">
    <citation type="submission" date="2023-01" db="EMBL/GenBank/DDBJ databases">
        <title>Genome assembly of the deep-sea coral Lophelia pertusa.</title>
        <authorList>
            <person name="Herrera S."/>
            <person name="Cordes E."/>
        </authorList>
    </citation>
    <scope>NUCLEOTIDE SEQUENCE</scope>
    <source>
        <strain evidence="2">USNM1676648</strain>
        <tissue evidence="2">Polyp</tissue>
    </source>
</reference>
<protein>
    <submittedName>
        <fullName evidence="2">Uncharacterized protein</fullName>
    </submittedName>
</protein>
<name>A0A9X0CFZ2_9CNID</name>
<accession>A0A9X0CFZ2</accession>
<evidence type="ECO:0000313" key="2">
    <source>
        <dbReference type="EMBL" id="KAJ7339547.1"/>
    </source>
</evidence>
<dbReference type="OrthoDB" id="5976613at2759"/>
<evidence type="ECO:0000313" key="3">
    <source>
        <dbReference type="Proteomes" id="UP001163046"/>
    </source>
</evidence>
<dbReference type="GO" id="GO:0016887">
    <property type="term" value="F:ATP hydrolysis activity"/>
    <property type="evidence" value="ECO:0007669"/>
    <property type="project" value="InterPro"/>
</dbReference>
<dbReference type="GO" id="GO:0004842">
    <property type="term" value="F:ubiquitin-protein transferase activity"/>
    <property type="evidence" value="ECO:0007669"/>
    <property type="project" value="InterPro"/>
</dbReference>
<comment type="caution">
    <text evidence="2">The sequence shown here is derived from an EMBL/GenBank/DDBJ whole genome shotgun (WGS) entry which is preliminary data.</text>
</comment>
<dbReference type="PANTHER" id="PTHR22605:SF16">
    <property type="entry name" value="E3 UBIQUITIN-PROTEIN LIGASE RNF213"/>
    <property type="match status" value="1"/>
</dbReference>
<feature type="region of interest" description="Disordered" evidence="1">
    <location>
        <begin position="1064"/>
        <end position="1084"/>
    </location>
</feature>
<dbReference type="AlphaFoldDB" id="A0A9X0CFZ2"/>
<organism evidence="2 3">
    <name type="scientific">Desmophyllum pertusum</name>
    <dbReference type="NCBI Taxonomy" id="174260"/>
    <lineage>
        <taxon>Eukaryota</taxon>
        <taxon>Metazoa</taxon>
        <taxon>Cnidaria</taxon>
        <taxon>Anthozoa</taxon>
        <taxon>Hexacorallia</taxon>
        <taxon>Scleractinia</taxon>
        <taxon>Caryophylliina</taxon>
        <taxon>Caryophylliidae</taxon>
        <taxon>Desmophyllum</taxon>
    </lineage>
</organism>
<gene>
    <name evidence="2" type="ORF">OS493_005947</name>
</gene>
<dbReference type="InterPro" id="IPR031248">
    <property type="entry name" value="RNF213"/>
</dbReference>
<evidence type="ECO:0000256" key="1">
    <source>
        <dbReference type="SAM" id="MobiDB-lite"/>
    </source>
</evidence>
<dbReference type="PANTHER" id="PTHR22605">
    <property type="entry name" value="RZ-TYPE DOMAIN-CONTAINING PROTEIN"/>
    <property type="match status" value="1"/>
</dbReference>
<keyword evidence="3" id="KW-1185">Reference proteome</keyword>